<comment type="caution">
    <text evidence="6">The sequence shown here is derived from an EMBL/GenBank/DDBJ whole genome shotgun (WGS) entry which is preliminary data.</text>
</comment>
<keyword evidence="2 5" id="KW-0812">Transmembrane</keyword>
<proteinExistence type="predicted"/>
<dbReference type="InterPro" id="IPR037673">
    <property type="entry name" value="MSC/AndL"/>
</dbReference>
<accession>A0A4Z1GEF0</accession>
<comment type="subcellular location">
    <subcellularLocation>
        <location evidence="1">Membrane</location>
        <topology evidence="1">Multi-pass membrane protein</topology>
    </subcellularLocation>
</comment>
<dbReference type="Proteomes" id="UP000297814">
    <property type="component" value="Unassembled WGS sequence"/>
</dbReference>
<reference evidence="6 7" key="1">
    <citation type="submission" date="2017-12" db="EMBL/GenBank/DDBJ databases">
        <title>Comparative genomics of Botrytis spp.</title>
        <authorList>
            <person name="Valero-Jimenez C.A."/>
            <person name="Tapia P."/>
            <person name="Veloso J."/>
            <person name="Silva-Moreno E."/>
            <person name="Staats M."/>
            <person name="Valdes J.H."/>
            <person name="Van Kan J.A.L."/>
        </authorList>
    </citation>
    <scope>NUCLEOTIDE SEQUENCE [LARGE SCALE GENOMIC DNA]</scope>
    <source>
        <strain evidence="6 7">Bh0001</strain>
    </source>
</reference>
<keyword evidence="7" id="KW-1185">Reference proteome</keyword>
<dbReference type="GO" id="GO:0008381">
    <property type="term" value="F:mechanosensitive monoatomic ion channel activity"/>
    <property type="evidence" value="ECO:0007669"/>
    <property type="project" value="TreeGrafter"/>
</dbReference>
<dbReference type="Gene3D" id="1.10.1200.120">
    <property type="entry name" value="Large-conductance mechanosensitive channel, MscL, domain 1"/>
    <property type="match status" value="1"/>
</dbReference>
<dbReference type="EMBL" id="PQXK01000163">
    <property type="protein sequence ID" value="TGO35306.1"/>
    <property type="molecule type" value="Genomic_DNA"/>
</dbReference>
<name>A0A4Z1GEF0_9HELO</name>
<evidence type="ECO:0000256" key="3">
    <source>
        <dbReference type="ARBA" id="ARBA00022989"/>
    </source>
</evidence>
<dbReference type="GO" id="GO:0016020">
    <property type="term" value="C:membrane"/>
    <property type="evidence" value="ECO:0007669"/>
    <property type="project" value="UniProtKB-SubCell"/>
</dbReference>
<feature type="transmembrane region" description="Helical" evidence="5">
    <location>
        <begin position="189"/>
        <end position="209"/>
    </location>
</feature>
<evidence type="ECO:0000256" key="4">
    <source>
        <dbReference type="ARBA" id="ARBA00023136"/>
    </source>
</evidence>
<evidence type="ECO:0000313" key="6">
    <source>
        <dbReference type="EMBL" id="TGO35306.1"/>
    </source>
</evidence>
<dbReference type="PANTHER" id="PTHR30266:SF2">
    <property type="entry name" value="LARGE-CONDUCTANCE MECHANOSENSITIVE CHANNEL"/>
    <property type="match status" value="1"/>
</dbReference>
<feature type="transmembrane region" description="Helical" evidence="5">
    <location>
        <begin position="85"/>
        <end position="105"/>
    </location>
</feature>
<dbReference type="PANTHER" id="PTHR30266">
    <property type="entry name" value="MECHANOSENSITIVE CHANNEL MSCL"/>
    <property type="match status" value="1"/>
</dbReference>
<evidence type="ECO:0000256" key="5">
    <source>
        <dbReference type="SAM" id="Phobius"/>
    </source>
</evidence>
<gene>
    <name evidence="6" type="ORF">BHYA_0163g00210</name>
</gene>
<keyword evidence="4 5" id="KW-0472">Membrane</keyword>
<protein>
    <submittedName>
        <fullName evidence="6">Uncharacterized protein</fullName>
    </submittedName>
</protein>
<dbReference type="InterPro" id="IPR036019">
    <property type="entry name" value="MscL_channel"/>
</dbReference>
<feature type="transmembrane region" description="Helical" evidence="5">
    <location>
        <begin position="45"/>
        <end position="64"/>
    </location>
</feature>
<evidence type="ECO:0000256" key="1">
    <source>
        <dbReference type="ARBA" id="ARBA00004141"/>
    </source>
</evidence>
<keyword evidence="3 5" id="KW-1133">Transmembrane helix</keyword>
<organism evidence="6 7">
    <name type="scientific">Botrytis hyacinthi</name>
    <dbReference type="NCBI Taxonomy" id="278943"/>
    <lineage>
        <taxon>Eukaryota</taxon>
        <taxon>Fungi</taxon>
        <taxon>Dikarya</taxon>
        <taxon>Ascomycota</taxon>
        <taxon>Pezizomycotina</taxon>
        <taxon>Leotiomycetes</taxon>
        <taxon>Helotiales</taxon>
        <taxon>Sclerotiniaceae</taxon>
        <taxon>Botrytis</taxon>
    </lineage>
</organism>
<evidence type="ECO:0000313" key="7">
    <source>
        <dbReference type="Proteomes" id="UP000297814"/>
    </source>
</evidence>
<dbReference type="SUPFAM" id="SSF81330">
    <property type="entry name" value="Gated mechanosensitive channel"/>
    <property type="match status" value="1"/>
</dbReference>
<sequence>MPRPRLNAFDSSEPLLRTTNAANAARRHITGFWEGFVDFAFNDNVLHVAIGLMYVSLLSHLLHSRPSPSLTRDTLPQTTAYKNRIAQSFTALITSLVSSVLLPPLSLLPFLNKNLEEKFAVLRPGPHYDGMLQNHTEIGDGIGEGVEGNATMAVNMGMEFLYGAGYNTLKQAIDDGAIVLAWGSFLNKVINFIGVGLALYGIAGLYQYFSQDNAIIKHTVRCKYCRKKIFEKAQRCVFCTSWQDGREDLRPAAATIG</sequence>
<dbReference type="AlphaFoldDB" id="A0A4Z1GEF0"/>
<evidence type="ECO:0000256" key="2">
    <source>
        <dbReference type="ARBA" id="ARBA00022692"/>
    </source>
</evidence>